<keyword evidence="3" id="KW-1185">Reference proteome</keyword>
<reference evidence="2" key="1">
    <citation type="submission" date="2021-02" db="EMBL/GenBank/DDBJ databases">
        <authorList>
            <person name="Dougan E. K."/>
            <person name="Rhodes N."/>
            <person name="Thang M."/>
            <person name="Chan C."/>
        </authorList>
    </citation>
    <scope>NUCLEOTIDE SEQUENCE</scope>
</reference>
<accession>A0A813AB56</accession>
<gene>
    <name evidence="2" type="primary">BDH1</name>
    <name evidence="2" type="ORF">SNEC2469_LOCUS27027</name>
</gene>
<evidence type="ECO:0000313" key="3">
    <source>
        <dbReference type="Proteomes" id="UP000601435"/>
    </source>
</evidence>
<name>A0A813AB56_9DINO</name>
<sequence length="128" mass="13854">MRQNGGYYSKTGRKCWPPALSPQPPTQGPAPSPPPPVNPKADGGILDFMISWFPGPHCLIGAIEGLLGMSSCACIFPCTGRQARRLVCQQRMNALQPPPTHQAMLLDEGHIEVVPQHHEEHTQAAEAV</sequence>
<evidence type="ECO:0000256" key="1">
    <source>
        <dbReference type="SAM" id="MobiDB-lite"/>
    </source>
</evidence>
<dbReference type="Proteomes" id="UP000601435">
    <property type="component" value="Unassembled WGS sequence"/>
</dbReference>
<dbReference type="AlphaFoldDB" id="A0A813AB56"/>
<organism evidence="2 3">
    <name type="scientific">Symbiodinium necroappetens</name>
    <dbReference type="NCBI Taxonomy" id="1628268"/>
    <lineage>
        <taxon>Eukaryota</taxon>
        <taxon>Sar</taxon>
        <taxon>Alveolata</taxon>
        <taxon>Dinophyceae</taxon>
        <taxon>Suessiales</taxon>
        <taxon>Symbiodiniaceae</taxon>
        <taxon>Symbiodinium</taxon>
    </lineage>
</organism>
<proteinExistence type="predicted"/>
<protein>
    <submittedName>
        <fullName evidence="2">BDH1 protein</fullName>
    </submittedName>
</protein>
<feature type="region of interest" description="Disordered" evidence="1">
    <location>
        <begin position="1"/>
        <end position="42"/>
    </location>
</feature>
<dbReference type="EMBL" id="CAJNJA010056197">
    <property type="protein sequence ID" value="CAE7857859.1"/>
    <property type="molecule type" value="Genomic_DNA"/>
</dbReference>
<comment type="caution">
    <text evidence="2">The sequence shown here is derived from an EMBL/GenBank/DDBJ whole genome shotgun (WGS) entry which is preliminary data.</text>
</comment>
<evidence type="ECO:0000313" key="2">
    <source>
        <dbReference type="EMBL" id="CAE7857859.1"/>
    </source>
</evidence>
<dbReference type="OrthoDB" id="419916at2759"/>
<feature type="compositionally biased region" description="Pro residues" evidence="1">
    <location>
        <begin position="19"/>
        <end position="38"/>
    </location>
</feature>